<protein>
    <submittedName>
        <fullName evidence="1">Uncharacterized protein</fullName>
    </submittedName>
</protein>
<name>A0ABP9LLM1_9ACTN</name>
<dbReference type="RefSeq" id="WP_345672124.1">
    <property type="nucleotide sequence ID" value="NZ_BAABKC010000128.1"/>
</dbReference>
<gene>
    <name evidence="1" type="ORF">GCM10023336_70710</name>
</gene>
<dbReference type="Proteomes" id="UP001500124">
    <property type="component" value="Unassembled WGS sequence"/>
</dbReference>
<sequence length="86" mass="9882">MSTTETMRDPWTNFVIGYDSRRVQQIQVRDHIDGIDLVETVTVRPLRVWEKVAGGLVELHGEAAEQALEAFWVQDDNEINNGENDR</sequence>
<evidence type="ECO:0000313" key="1">
    <source>
        <dbReference type="EMBL" id="GAA5078732.1"/>
    </source>
</evidence>
<reference evidence="2" key="1">
    <citation type="journal article" date="2019" name="Int. J. Syst. Evol. Microbiol.">
        <title>The Global Catalogue of Microorganisms (GCM) 10K type strain sequencing project: providing services to taxonomists for standard genome sequencing and annotation.</title>
        <authorList>
            <consortium name="The Broad Institute Genomics Platform"/>
            <consortium name="The Broad Institute Genome Sequencing Center for Infectious Disease"/>
            <person name="Wu L."/>
            <person name="Ma J."/>
        </authorList>
    </citation>
    <scope>NUCLEOTIDE SEQUENCE [LARGE SCALE GENOMIC DNA]</scope>
    <source>
        <strain evidence="2">JCM 18410</strain>
    </source>
</reference>
<accession>A0ABP9LLM1</accession>
<keyword evidence="2" id="KW-1185">Reference proteome</keyword>
<dbReference type="EMBL" id="BAABKC010000128">
    <property type="protein sequence ID" value="GAA5078732.1"/>
    <property type="molecule type" value="Genomic_DNA"/>
</dbReference>
<evidence type="ECO:0000313" key="2">
    <source>
        <dbReference type="Proteomes" id="UP001500124"/>
    </source>
</evidence>
<comment type="caution">
    <text evidence="1">The sequence shown here is derived from an EMBL/GenBank/DDBJ whole genome shotgun (WGS) entry which is preliminary data.</text>
</comment>
<organism evidence="1 2">
    <name type="scientific">Streptomyces similanensis</name>
    <dbReference type="NCBI Taxonomy" id="1274988"/>
    <lineage>
        <taxon>Bacteria</taxon>
        <taxon>Bacillati</taxon>
        <taxon>Actinomycetota</taxon>
        <taxon>Actinomycetes</taxon>
        <taxon>Kitasatosporales</taxon>
        <taxon>Streptomycetaceae</taxon>
        <taxon>Streptomyces</taxon>
    </lineage>
</organism>
<proteinExistence type="predicted"/>